<keyword evidence="2" id="KW-1133">Transmembrane helix</keyword>
<reference evidence="3" key="1">
    <citation type="submission" date="2023-11" db="EMBL/GenBank/DDBJ databases">
        <authorList>
            <person name="De Vega J J."/>
            <person name="De Vega J J."/>
        </authorList>
    </citation>
    <scope>NUCLEOTIDE SEQUENCE</scope>
</reference>
<keyword evidence="2" id="KW-0812">Transmembrane</keyword>
<evidence type="ECO:0000256" key="1">
    <source>
        <dbReference type="SAM" id="MobiDB-lite"/>
    </source>
</evidence>
<evidence type="ECO:0000313" key="3">
    <source>
        <dbReference type="EMBL" id="CAK5263500.1"/>
    </source>
</evidence>
<protein>
    <submittedName>
        <fullName evidence="3">Uncharacterized protein</fullName>
    </submittedName>
</protein>
<name>A0AAD2Q0U3_9AGAR</name>
<organism evidence="3 4">
    <name type="scientific">Mycena citricolor</name>
    <dbReference type="NCBI Taxonomy" id="2018698"/>
    <lineage>
        <taxon>Eukaryota</taxon>
        <taxon>Fungi</taxon>
        <taxon>Dikarya</taxon>
        <taxon>Basidiomycota</taxon>
        <taxon>Agaricomycotina</taxon>
        <taxon>Agaricomycetes</taxon>
        <taxon>Agaricomycetidae</taxon>
        <taxon>Agaricales</taxon>
        <taxon>Marasmiineae</taxon>
        <taxon>Mycenaceae</taxon>
        <taxon>Mycena</taxon>
    </lineage>
</organism>
<dbReference type="EMBL" id="CAVNYO010000040">
    <property type="protein sequence ID" value="CAK5263500.1"/>
    <property type="molecule type" value="Genomic_DNA"/>
</dbReference>
<sequence>MANLMIYHSILRANDSSLVENLGAIQDPQFSWNVDVAAGATVVAQVQDSTGATALSKLLTIQPSADGCALKTLLVSRLVQNQTTSDSAVALTSTTVSSTTTTISSAASTTVTPTISQASSSSSSDASPQSTSSVDTSSSATILSFATPTPPTSSSLVSSAVTQISSSLTSTGIVQTTTATTDGTKITRSLSSVGSPIPTAPTFAVVAPLSITLTATQPTRYPHRVRSSNVLSHASAFQSHLHSSSDNRFIAGNHTIADSGVIHDIGVTVGNRAFANSRVISYSSAAADNCLDHFNRDTCYGCRWNDHGDGELNGVSTLDQPAIRADLTKAIRSPIGLILGLLLPILLISRVVGLVMLRRRRKQRIADLEDGPGRTPTWFMQPAYHGNAQTLSTNLAPGIPPPVSFDTQHSGNVYRPTRVPAIRVTTASSGSFSRASAHEYPSPASIYSTESHAPSIAYRPNGPFVPPIVTDTDAASESRDENFPDSAVLAPSPMTMKSNPALESMGQMAFRFPPPNAANLQPGHAYL</sequence>
<keyword evidence="4" id="KW-1185">Reference proteome</keyword>
<comment type="caution">
    <text evidence="3">The sequence shown here is derived from an EMBL/GenBank/DDBJ whole genome shotgun (WGS) entry which is preliminary data.</text>
</comment>
<feature type="region of interest" description="Disordered" evidence="1">
    <location>
        <begin position="115"/>
        <end position="138"/>
    </location>
</feature>
<feature type="region of interest" description="Disordered" evidence="1">
    <location>
        <begin position="473"/>
        <end position="492"/>
    </location>
</feature>
<evidence type="ECO:0000313" key="4">
    <source>
        <dbReference type="Proteomes" id="UP001295794"/>
    </source>
</evidence>
<gene>
    <name evidence="3" type="ORF">MYCIT1_LOCUS2965</name>
</gene>
<evidence type="ECO:0000256" key="2">
    <source>
        <dbReference type="SAM" id="Phobius"/>
    </source>
</evidence>
<proteinExistence type="predicted"/>
<accession>A0AAD2Q0U3</accession>
<feature type="transmembrane region" description="Helical" evidence="2">
    <location>
        <begin position="335"/>
        <end position="357"/>
    </location>
</feature>
<dbReference type="AlphaFoldDB" id="A0AAD2Q0U3"/>
<dbReference type="Proteomes" id="UP001295794">
    <property type="component" value="Unassembled WGS sequence"/>
</dbReference>
<keyword evidence="2" id="KW-0472">Membrane</keyword>